<dbReference type="EMBL" id="UFQT01000433">
    <property type="protein sequence ID" value="SSX24248.1"/>
    <property type="molecule type" value="Genomic_DNA"/>
</dbReference>
<dbReference type="EMBL" id="UFQS01000433">
    <property type="protein sequence ID" value="SSX03883.1"/>
    <property type="molecule type" value="Genomic_DNA"/>
</dbReference>
<gene>
    <name evidence="5" type="primary">CSON010573</name>
</gene>
<name>A0A336MDZ2_CULSO</name>
<evidence type="ECO:0000313" key="4">
    <source>
        <dbReference type="EMBL" id="SSX03883.1"/>
    </source>
</evidence>
<proteinExistence type="inferred from homology"/>
<dbReference type="AlphaFoldDB" id="A0A336MDZ2"/>
<protein>
    <submittedName>
        <fullName evidence="5">CSON010573 protein</fullName>
    </submittedName>
</protein>
<reference evidence="5" key="2">
    <citation type="submission" date="2018-07" db="EMBL/GenBank/DDBJ databases">
        <authorList>
            <person name="Quirk P.G."/>
            <person name="Krulwich T.A."/>
        </authorList>
    </citation>
    <scope>NUCLEOTIDE SEQUENCE</scope>
</reference>
<sequence length="329" mass="39227">MKYQVQTLNKEVSNFIPWNEFIYREDQVKFVLNDLHKTPLPANVQAKFNSVVVPKSFENFINGIHNLKVYEDDTWVISFPRCGSNWAQEAVWQICNNVDLNNKSANISLKERFPVVELSSLIISPDESTLEYVQKMQRPRFIKSHLPIAFLPKELWEVKPKIVYVSRDPKDAAVSWFHFNQDAYLYQGSLNDFLKLYLEGHIEYGDYWDHFEQYNLLAKYCSHFKMIKYEEMKKDLKQTLKELCQFLDKPLTEDNLQTLLHHLSFENMKNNPATNYQDTREFMKVFRPDNEWKMIRKGQVGSFKEEMSSEFMKEFDERTKIVKKRLLNA</sequence>
<dbReference type="PANTHER" id="PTHR11783">
    <property type="entry name" value="SULFOTRANSFERASE SULT"/>
    <property type="match status" value="1"/>
</dbReference>
<comment type="similarity">
    <text evidence="1">Belongs to the sulfotransferase 1 family.</text>
</comment>
<dbReference type="SUPFAM" id="SSF52540">
    <property type="entry name" value="P-loop containing nucleoside triphosphate hydrolases"/>
    <property type="match status" value="1"/>
</dbReference>
<dbReference type="InterPro" id="IPR027417">
    <property type="entry name" value="P-loop_NTPase"/>
</dbReference>
<evidence type="ECO:0000256" key="1">
    <source>
        <dbReference type="ARBA" id="ARBA00005771"/>
    </source>
</evidence>
<evidence type="ECO:0000256" key="2">
    <source>
        <dbReference type="ARBA" id="ARBA00022679"/>
    </source>
</evidence>
<dbReference type="GO" id="GO:0008146">
    <property type="term" value="F:sulfotransferase activity"/>
    <property type="evidence" value="ECO:0007669"/>
    <property type="project" value="InterPro"/>
</dbReference>
<dbReference type="InterPro" id="IPR000863">
    <property type="entry name" value="Sulfotransferase_dom"/>
</dbReference>
<evidence type="ECO:0000259" key="3">
    <source>
        <dbReference type="Pfam" id="PF00685"/>
    </source>
</evidence>
<feature type="domain" description="Sulfotransferase" evidence="3">
    <location>
        <begin position="72"/>
        <end position="320"/>
    </location>
</feature>
<organism evidence="5">
    <name type="scientific">Culicoides sonorensis</name>
    <name type="common">Biting midge</name>
    <dbReference type="NCBI Taxonomy" id="179676"/>
    <lineage>
        <taxon>Eukaryota</taxon>
        <taxon>Metazoa</taxon>
        <taxon>Ecdysozoa</taxon>
        <taxon>Arthropoda</taxon>
        <taxon>Hexapoda</taxon>
        <taxon>Insecta</taxon>
        <taxon>Pterygota</taxon>
        <taxon>Neoptera</taxon>
        <taxon>Endopterygota</taxon>
        <taxon>Diptera</taxon>
        <taxon>Nematocera</taxon>
        <taxon>Chironomoidea</taxon>
        <taxon>Ceratopogonidae</taxon>
        <taxon>Ceratopogoninae</taxon>
        <taxon>Culicoides</taxon>
        <taxon>Monoculicoides</taxon>
    </lineage>
</organism>
<evidence type="ECO:0000313" key="5">
    <source>
        <dbReference type="EMBL" id="SSX24248.1"/>
    </source>
</evidence>
<dbReference type="Gene3D" id="3.40.50.300">
    <property type="entry name" value="P-loop containing nucleotide triphosphate hydrolases"/>
    <property type="match status" value="1"/>
</dbReference>
<accession>A0A336MDZ2</accession>
<keyword evidence="2" id="KW-0808">Transferase</keyword>
<dbReference type="OMA" id="CAGRICH"/>
<dbReference type="VEuPathDB" id="VectorBase:CSON010573"/>
<reference evidence="4" key="1">
    <citation type="submission" date="2018-04" db="EMBL/GenBank/DDBJ databases">
        <authorList>
            <person name="Go L.Y."/>
            <person name="Mitchell J.A."/>
        </authorList>
    </citation>
    <scope>NUCLEOTIDE SEQUENCE</scope>
    <source>
        <tissue evidence="4">Whole organism</tissue>
    </source>
</reference>
<dbReference type="Pfam" id="PF00685">
    <property type="entry name" value="Sulfotransfer_1"/>
    <property type="match status" value="1"/>
</dbReference>